<proteinExistence type="predicted"/>
<feature type="compositionally biased region" description="Low complexity" evidence="1">
    <location>
        <begin position="439"/>
        <end position="452"/>
    </location>
</feature>
<dbReference type="EMBL" id="GDKF01004367">
    <property type="protein sequence ID" value="JAT74255.1"/>
    <property type="molecule type" value="Transcribed_RNA"/>
</dbReference>
<evidence type="ECO:0000256" key="1">
    <source>
        <dbReference type="SAM" id="MobiDB-lite"/>
    </source>
</evidence>
<accession>A0A1D2A5K9</accession>
<sequence>MVMPGGHKAAASLVSQYMPSTLAQGPGMLRPCRSFRPAFVGLHPLGGPRSRVPRRSPATAAATPYKPPSEEIASEGLPSEVRQRAETAILKRGGAVTVGDVAAVAGISLKEAEDALRALASDSLANLKVSDEGEILYSFDPNFRDRIRNKSLRIRLESTAAAVKDTASYLARVTFGTALLASVVTVALAITVIASSGNQSNDRDRRGNGGYYRGGPQFYFNITDLLWYWNPRYSRARQPSAAKGQGGMNFLEAIFSFVFGDPDPNIAFEAQRWEKIGQYIQSRGGVVAAEELAPMLEGQVGNTTSIAVDESYVLPVLTRFGGSPVVGQDGEILYHFPTLQQTAAVSWDRGGRCRVLGMIAALCSPDDGPPATRWLWDQAPCGPPAPIFLMFAGPEAAGGAARAGPGEARAAHAGQWRPEAGGHRSGRRQSGGRGGPRGHAGLAPGLLRAGPQRPGLDP</sequence>
<feature type="compositionally biased region" description="Gly residues" evidence="1">
    <location>
        <begin position="429"/>
        <end position="438"/>
    </location>
</feature>
<reference evidence="2" key="1">
    <citation type="submission" date="2015-08" db="EMBL/GenBank/DDBJ databases">
        <authorList>
            <person name="Babu N.S."/>
            <person name="Beckwith C.J."/>
            <person name="Beseler K.G."/>
            <person name="Brison A."/>
            <person name="Carone J.V."/>
            <person name="Caskin T.P."/>
            <person name="Diamond M."/>
            <person name="Durham M.E."/>
            <person name="Foxe J.M."/>
            <person name="Go M."/>
            <person name="Henderson B.A."/>
            <person name="Jones I.B."/>
            <person name="McGettigan J.A."/>
            <person name="Micheletti S.J."/>
            <person name="Nasrallah M.E."/>
            <person name="Ortiz D."/>
            <person name="Piller C.R."/>
            <person name="Privatt S.R."/>
            <person name="Schneider S.L."/>
            <person name="Sharp S."/>
            <person name="Smith T.C."/>
            <person name="Stanton J.D."/>
            <person name="Ullery H.E."/>
            <person name="Wilson R.J."/>
            <person name="Serrano M.G."/>
            <person name="Buck G."/>
            <person name="Lee V."/>
            <person name="Wang Y."/>
            <person name="Carvalho R."/>
            <person name="Voegtly L."/>
            <person name="Shi R."/>
            <person name="Duckworth R."/>
            <person name="Johnson A."/>
            <person name="Loviza R."/>
            <person name="Walstead R."/>
            <person name="Shah Z."/>
            <person name="Kiflezghi M."/>
            <person name="Wade K."/>
            <person name="Ball S.L."/>
            <person name="Bradley K.W."/>
            <person name="Asai D.J."/>
            <person name="Bowman C.A."/>
            <person name="Russell D.A."/>
            <person name="Pope W.H."/>
            <person name="Jacobs-Sera D."/>
            <person name="Hendrix R.W."/>
            <person name="Hatfull G.F."/>
        </authorList>
    </citation>
    <scope>NUCLEOTIDE SEQUENCE</scope>
</reference>
<dbReference type="PANTHER" id="PTHR47380">
    <property type="entry name" value="OS02G0533000 PROTEIN"/>
    <property type="match status" value="1"/>
</dbReference>
<dbReference type="AlphaFoldDB" id="A0A1D2A5K9"/>
<name>A0A1D2A5K9_AUXPR</name>
<feature type="compositionally biased region" description="Low complexity" evidence="1">
    <location>
        <begin position="55"/>
        <end position="64"/>
    </location>
</feature>
<dbReference type="InterPro" id="IPR044200">
    <property type="entry name" value="At5g03900-like"/>
</dbReference>
<feature type="compositionally biased region" description="Low complexity" evidence="1">
    <location>
        <begin position="398"/>
        <end position="414"/>
    </location>
</feature>
<gene>
    <name evidence="2" type="ORF">g.7392</name>
</gene>
<feature type="region of interest" description="Disordered" evidence="1">
    <location>
        <begin position="398"/>
        <end position="458"/>
    </location>
</feature>
<evidence type="ECO:0000313" key="2">
    <source>
        <dbReference type="EMBL" id="JAT74255.1"/>
    </source>
</evidence>
<dbReference type="GO" id="GO:0009941">
    <property type="term" value="C:chloroplast envelope"/>
    <property type="evidence" value="ECO:0007669"/>
    <property type="project" value="TreeGrafter"/>
</dbReference>
<dbReference type="PANTHER" id="PTHR47380:SF4">
    <property type="entry name" value="OS02G0533000 PROTEIN"/>
    <property type="match status" value="1"/>
</dbReference>
<organism evidence="2">
    <name type="scientific">Auxenochlorella protothecoides</name>
    <name type="common">Green microalga</name>
    <name type="synonym">Chlorella protothecoides</name>
    <dbReference type="NCBI Taxonomy" id="3075"/>
    <lineage>
        <taxon>Eukaryota</taxon>
        <taxon>Viridiplantae</taxon>
        <taxon>Chlorophyta</taxon>
        <taxon>core chlorophytes</taxon>
        <taxon>Trebouxiophyceae</taxon>
        <taxon>Chlorellales</taxon>
        <taxon>Chlorellaceae</taxon>
        <taxon>Auxenochlorella</taxon>
    </lineage>
</organism>
<feature type="region of interest" description="Disordered" evidence="1">
    <location>
        <begin position="46"/>
        <end position="78"/>
    </location>
</feature>
<evidence type="ECO:0008006" key="3">
    <source>
        <dbReference type="Google" id="ProtNLM"/>
    </source>
</evidence>
<protein>
    <recommendedName>
        <fullName evidence="3">Iron-sulfur cluster biosynthesis family protein</fullName>
    </recommendedName>
</protein>